<organism evidence="1">
    <name type="scientific">Arundo donax</name>
    <name type="common">Giant reed</name>
    <name type="synonym">Donax arundinaceus</name>
    <dbReference type="NCBI Taxonomy" id="35708"/>
    <lineage>
        <taxon>Eukaryota</taxon>
        <taxon>Viridiplantae</taxon>
        <taxon>Streptophyta</taxon>
        <taxon>Embryophyta</taxon>
        <taxon>Tracheophyta</taxon>
        <taxon>Spermatophyta</taxon>
        <taxon>Magnoliopsida</taxon>
        <taxon>Liliopsida</taxon>
        <taxon>Poales</taxon>
        <taxon>Poaceae</taxon>
        <taxon>PACMAD clade</taxon>
        <taxon>Arundinoideae</taxon>
        <taxon>Arundineae</taxon>
        <taxon>Arundo</taxon>
    </lineage>
</organism>
<reference evidence="1" key="1">
    <citation type="submission" date="2014-09" db="EMBL/GenBank/DDBJ databases">
        <authorList>
            <person name="Magalhaes I.L.F."/>
            <person name="Oliveira U."/>
            <person name="Santos F.R."/>
            <person name="Vidigal T.H.D.A."/>
            <person name="Brescovit A.D."/>
            <person name="Santos A.J."/>
        </authorList>
    </citation>
    <scope>NUCLEOTIDE SEQUENCE</scope>
    <source>
        <tissue evidence="1">Shoot tissue taken approximately 20 cm above the soil surface</tissue>
    </source>
</reference>
<sequence length="27" mass="3217">MPQVSTILLQKIIQKIYCNTKTCFHHK</sequence>
<dbReference type="EMBL" id="GBRH01252574">
    <property type="protein sequence ID" value="JAD45321.1"/>
    <property type="molecule type" value="Transcribed_RNA"/>
</dbReference>
<reference evidence="1" key="2">
    <citation type="journal article" date="2015" name="Data Brief">
        <title>Shoot transcriptome of the giant reed, Arundo donax.</title>
        <authorList>
            <person name="Barrero R.A."/>
            <person name="Guerrero F.D."/>
            <person name="Moolhuijzen P."/>
            <person name="Goolsby J.A."/>
            <person name="Tidwell J."/>
            <person name="Bellgard S.E."/>
            <person name="Bellgard M.I."/>
        </authorList>
    </citation>
    <scope>NUCLEOTIDE SEQUENCE</scope>
    <source>
        <tissue evidence="1">Shoot tissue taken approximately 20 cm above the soil surface</tissue>
    </source>
</reference>
<evidence type="ECO:0000313" key="1">
    <source>
        <dbReference type="EMBL" id="JAD45321.1"/>
    </source>
</evidence>
<protein>
    <submittedName>
        <fullName evidence="1">Uncharacterized protein</fullName>
    </submittedName>
</protein>
<accession>A0A0A9A2J5</accession>
<dbReference type="AlphaFoldDB" id="A0A0A9A2J5"/>
<name>A0A0A9A2J5_ARUDO</name>
<proteinExistence type="predicted"/>